<dbReference type="GO" id="GO:0046983">
    <property type="term" value="F:protein dimerization activity"/>
    <property type="evidence" value="ECO:0007669"/>
    <property type="project" value="UniProtKB-UniRule"/>
</dbReference>
<feature type="binding site" evidence="6 7">
    <location>
        <position position="14"/>
    </location>
    <ligand>
        <name>Zn(2+)</name>
        <dbReference type="ChEBI" id="CHEBI:29105"/>
    </ligand>
</feature>
<dbReference type="CDD" id="cd19497">
    <property type="entry name" value="RecA-like_ClpX"/>
    <property type="match status" value="1"/>
</dbReference>
<dbReference type="GO" id="GO:0051301">
    <property type="term" value="P:cell division"/>
    <property type="evidence" value="ECO:0007669"/>
    <property type="project" value="TreeGrafter"/>
</dbReference>
<dbReference type="KEGG" id="vin:AKJ08_2129"/>
<keyword evidence="5 6" id="KW-0143">Chaperone</keyword>
<dbReference type="EMBL" id="CP012332">
    <property type="protein sequence ID" value="AKU91742.1"/>
    <property type="molecule type" value="Genomic_DNA"/>
</dbReference>
<dbReference type="SUPFAM" id="SSF52540">
    <property type="entry name" value="P-loop containing nucleoside triphosphate hydrolases"/>
    <property type="match status" value="1"/>
</dbReference>
<dbReference type="Gene3D" id="1.10.8.60">
    <property type="match status" value="1"/>
</dbReference>
<keyword evidence="9" id="KW-0645">Protease</keyword>
<dbReference type="SMART" id="SM00994">
    <property type="entry name" value="zf-C4_ClpX"/>
    <property type="match status" value="1"/>
</dbReference>
<evidence type="ECO:0000313" key="9">
    <source>
        <dbReference type="EMBL" id="AKU91742.1"/>
    </source>
</evidence>
<keyword evidence="3 6" id="KW-0862">Zinc</keyword>
<dbReference type="GO" id="GO:0016887">
    <property type="term" value="F:ATP hydrolysis activity"/>
    <property type="evidence" value="ECO:0007669"/>
    <property type="project" value="InterPro"/>
</dbReference>
<dbReference type="InterPro" id="IPR004487">
    <property type="entry name" value="Clp_protease_ATP-bd_su_ClpX"/>
</dbReference>
<dbReference type="FunFam" id="3.40.50.300:FF:000005">
    <property type="entry name" value="ATP-dependent Clp protease ATP-binding subunit ClpX"/>
    <property type="match status" value="1"/>
</dbReference>
<dbReference type="FunFam" id="1.10.8.60:FF:000002">
    <property type="entry name" value="ATP-dependent Clp protease ATP-binding subunit ClpX"/>
    <property type="match status" value="1"/>
</dbReference>
<dbReference type="Gene3D" id="3.40.50.300">
    <property type="entry name" value="P-loop containing nucleotide triphosphate hydrolases"/>
    <property type="match status" value="1"/>
</dbReference>
<dbReference type="PANTHER" id="PTHR48102">
    <property type="entry name" value="ATP-DEPENDENT CLP PROTEASE ATP-BINDING SUBUNIT CLPX-LIKE, MITOCHONDRIAL-RELATED"/>
    <property type="match status" value="1"/>
</dbReference>
<evidence type="ECO:0000256" key="3">
    <source>
        <dbReference type="ARBA" id="ARBA00022833"/>
    </source>
</evidence>
<dbReference type="InterPro" id="IPR038366">
    <property type="entry name" value="Znf_CppX_C4_sf"/>
</dbReference>
<dbReference type="InterPro" id="IPR019489">
    <property type="entry name" value="Clp_ATPase_C"/>
</dbReference>
<dbReference type="InterPro" id="IPR010603">
    <property type="entry name" value="Znf_CppX_C4"/>
</dbReference>
<keyword evidence="10" id="KW-1185">Reference proteome</keyword>
<dbReference type="GO" id="GO:0009376">
    <property type="term" value="C:HslUV protease complex"/>
    <property type="evidence" value="ECO:0007669"/>
    <property type="project" value="TreeGrafter"/>
</dbReference>
<evidence type="ECO:0000259" key="8">
    <source>
        <dbReference type="PROSITE" id="PS51902"/>
    </source>
</evidence>
<protein>
    <recommendedName>
        <fullName evidence="6">ATP-dependent Clp protease ATP-binding subunit ClpX</fullName>
    </recommendedName>
</protein>
<dbReference type="SMART" id="SM00382">
    <property type="entry name" value="AAA"/>
    <property type="match status" value="1"/>
</dbReference>
<evidence type="ECO:0000256" key="6">
    <source>
        <dbReference type="HAMAP-Rule" id="MF_00175"/>
    </source>
</evidence>
<dbReference type="NCBIfam" id="TIGR00382">
    <property type="entry name" value="clpX"/>
    <property type="match status" value="1"/>
</dbReference>
<evidence type="ECO:0000256" key="5">
    <source>
        <dbReference type="ARBA" id="ARBA00023186"/>
    </source>
</evidence>
<accession>A0A0K1PE23</accession>
<dbReference type="GO" id="GO:0008270">
    <property type="term" value="F:zinc ion binding"/>
    <property type="evidence" value="ECO:0007669"/>
    <property type="project" value="UniProtKB-UniRule"/>
</dbReference>
<comment type="subunit">
    <text evidence="6">Component of the ClpX-ClpP complex. Forms a hexameric ring that, in the presence of ATP, binds to fourteen ClpP subunits assembled into a disk-like structure with a central cavity, resembling the structure of eukaryotic proteasomes.</text>
</comment>
<dbReference type="SMART" id="SM01086">
    <property type="entry name" value="ClpB_D2-small"/>
    <property type="match status" value="1"/>
</dbReference>
<evidence type="ECO:0000256" key="7">
    <source>
        <dbReference type="PROSITE-ProRule" id="PRU01250"/>
    </source>
</evidence>
<dbReference type="InterPro" id="IPR027417">
    <property type="entry name" value="P-loop_NTPase"/>
</dbReference>
<feature type="domain" description="ClpX-type ZB" evidence="8">
    <location>
        <begin position="2"/>
        <end position="55"/>
    </location>
</feature>
<dbReference type="Pfam" id="PF06689">
    <property type="entry name" value="zf-C4_ClpX"/>
    <property type="match status" value="1"/>
</dbReference>
<sequence>MSRNREHHHGNLSCSFCGKSQREVRKLIAGPTVYICDECIRLCNDIIAEESERDEGRPQVALPTPAEIKGFLDEYVIGQDVAKKVLSVAVYNHYKRIHAKRSGKSRPGRPPDEVELQKSNILLIGPTGSGKTLLAQSLARFLNVPFTIADATSLTEAGYVGEDVENIIQNLLHNADYDVEKASRGIVYIDEIDKIARKGDGPSMTRDVGGEGVQQALLKIIEGTRANVTPRGGKKYNQQEYIQVDTSGILFIVGGAFTGLEHNIRHRIGVKGLGFGADVAKRAEEHSLGEVLSHTTPEDLVHFGLIPEFVGRLPILATLWDLSEDDLVTILTQPKNALTKQYQKLFELEKVKLSFTRESLRAIAREAMRRHAGARGLRSIMENAMLDIMYEVPYRDGVKECKITDGVILRGEAPILSFEREKKSA</sequence>
<dbReference type="SUPFAM" id="SSF57716">
    <property type="entry name" value="Glucocorticoid receptor-like (DNA-binding domain)"/>
    <property type="match status" value="1"/>
</dbReference>
<evidence type="ECO:0000256" key="1">
    <source>
        <dbReference type="ARBA" id="ARBA00022723"/>
    </source>
</evidence>
<dbReference type="GO" id="GO:0051603">
    <property type="term" value="P:proteolysis involved in protein catabolic process"/>
    <property type="evidence" value="ECO:0007669"/>
    <property type="project" value="TreeGrafter"/>
</dbReference>
<dbReference type="GO" id="GO:0140662">
    <property type="term" value="F:ATP-dependent protein folding chaperone"/>
    <property type="evidence" value="ECO:0007669"/>
    <property type="project" value="InterPro"/>
</dbReference>
<dbReference type="Pfam" id="PF07724">
    <property type="entry name" value="AAA_2"/>
    <property type="match status" value="1"/>
</dbReference>
<dbReference type="Gene3D" id="6.20.220.10">
    <property type="entry name" value="ClpX chaperone, C4-type zinc finger domain"/>
    <property type="match status" value="1"/>
</dbReference>
<dbReference type="OrthoDB" id="9804062at2"/>
<name>A0A0K1PE23_9BACT</name>
<keyword evidence="4 6" id="KW-0067">ATP-binding</keyword>
<evidence type="ECO:0000256" key="4">
    <source>
        <dbReference type="ARBA" id="ARBA00022840"/>
    </source>
</evidence>
<dbReference type="GO" id="GO:0051082">
    <property type="term" value="F:unfolded protein binding"/>
    <property type="evidence" value="ECO:0007669"/>
    <property type="project" value="UniProtKB-UniRule"/>
</dbReference>
<dbReference type="HAMAP" id="MF_00175">
    <property type="entry name" value="ClpX"/>
    <property type="match status" value="1"/>
</dbReference>
<dbReference type="RefSeq" id="WP_050726010.1">
    <property type="nucleotide sequence ID" value="NZ_CP012332.1"/>
</dbReference>
<feature type="binding site" evidence="6 7">
    <location>
        <position position="17"/>
    </location>
    <ligand>
        <name>Zn(2+)</name>
        <dbReference type="ChEBI" id="CHEBI:29105"/>
    </ligand>
</feature>
<dbReference type="InterPro" id="IPR050052">
    <property type="entry name" value="ATP-dep_Clp_protease_ClpX"/>
</dbReference>
<dbReference type="GO" id="GO:0008233">
    <property type="term" value="F:peptidase activity"/>
    <property type="evidence" value="ECO:0007669"/>
    <property type="project" value="UniProtKB-KW"/>
</dbReference>
<feature type="binding site" evidence="6">
    <location>
        <begin position="126"/>
        <end position="133"/>
    </location>
    <ligand>
        <name>ATP</name>
        <dbReference type="ChEBI" id="CHEBI:30616"/>
    </ligand>
</feature>
<dbReference type="AlphaFoldDB" id="A0A0K1PE23"/>
<feature type="binding site" evidence="6 7">
    <location>
        <position position="39"/>
    </location>
    <ligand>
        <name>Zn(2+)</name>
        <dbReference type="ChEBI" id="CHEBI:29105"/>
    </ligand>
</feature>
<feature type="binding site" evidence="6 7">
    <location>
        <position position="36"/>
    </location>
    <ligand>
        <name>Zn(2+)</name>
        <dbReference type="ChEBI" id="CHEBI:29105"/>
    </ligand>
</feature>
<dbReference type="PROSITE" id="PS51902">
    <property type="entry name" value="CLPX_ZB"/>
    <property type="match status" value="1"/>
</dbReference>
<dbReference type="InterPro" id="IPR059188">
    <property type="entry name" value="Znf_CLPX-like"/>
</dbReference>
<dbReference type="InterPro" id="IPR003593">
    <property type="entry name" value="AAA+_ATPase"/>
</dbReference>
<dbReference type="Proteomes" id="UP000055590">
    <property type="component" value="Chromosome"/>
</dbReference>
<dbReference type="STRING" id="1391653.AKJ08_2129"/>
<comment type="function">
    <text evidence="6">ATP-dependent specificity component of the Clp protease. It directs the protease to specific substrates. Can perform chaperone functions in the absence of ClpP.</text>
</comment>
<evidence type="ECO:0000256" key="2">
    <source>
        <dbReference type="ARBA" id="ARBA00022741"/>
    </source>
</evidence>
<dbReference type="NCBIfam" id="NF003745">
    <property type="entry name" value="PRK05342.1"/>
    <property type="match status" value="1"/>
</dbReference>
<proteinExistence type="inferred from homology"/>
<reference evidence="9 10" key="1">
    <citation type="submission" date="2015-08" db="EMBL/GenBank/DDBJ databases">
        <authorList>
            <person name="Babu N.S."/>
            <person name="Beckwith C.J."/>
            <person name="Beseler K.G."/>
            <person name="Brison A."/>
            <person name="Carone J.V."/>
            <person name="Caskin T.P."/>
            <person name="Diamond M."/>
            <person name="Durham M.E."/>
            <person name="Foxe J.M."/>
            <person name="Go M."/>
            <person name="Henderson B.A."/>
            <person name="Jones I.B."/>
            <person name="McGettigan J.A."/>
            <person name="Micheletti S.J."/>
            <person name="Nasrallah M.E."/>
            <person name="Ortiz D."/>
            <person name="Piller C.R."/>
            <person name="Privatt S.R."/>
            <person name="Schneider S.L."/>
            <person name="Sharp S."/>
            <person name="Smith T.C."/>
            <person name="Stanton J.D."/>
            <person name="Ullery H.E."/>
            <person name="Wilson R.J."/>
            <person name="Serrano M.G."/>
            <person name="Buck G."/>
            <person name="Lee V."/>
            <person name="Wang Y."/>
            <person name="Carvalho R."/>
            <person name="Voegtly L."/>
            <person name="Shi R."/>
            <person name="Duckworth R."/>
            <person name="Johnson A."/>
            <person name="Loviza R."/>
            <person name="Walstead R."/>
            <person name="Shah Z."/>
            <person name="Kiflezghi M."/>
            <person name="Wade K."/>
            <person name="Ball S.L."/>
            <person name="Bradley K.W."/>
            <person name="Asai D.J."/>
            <person name="Bowman C.A."/>
            <person name="Russell D.A."/>
            <person name="Pope W.H."/>
            <person name="Jacobs-Sera D."/>
            <person name="Hendrix R.W."/>
            <person name="Hatfull G.F."/>
        </authorList>
    </citation>
    <scope>NUCLEOTIDE SEQUENCE [LARGE SCALE GENOMIC DNA]</scope>
    <source>
        <strain evidence="9 10">DSM 27710</strain>
    </source>
</reference>
<organism evidence="9 10">
    <name type="scientific">Vulgatibacter incomptus</name>
    <dbReference type="NCBI Taxonomy" id="1391653"/>
    <lineage>
        <taxon>Bacteria</taxon>
        <taxon>Pseudomonadati</taxon>
        <taxon>Myxococcota</taxon>
        <taxon>Myxococcia</taxon>
        <taxon>Myxococcales</taxon>
        <taxon>Cystobacterineae</taxon>
        <taxon>Vulgatibacteraceae</taxon>
        <taxon>Vulgatibacter</taxon>
    </lineage>
</organism>
<dbReference type="Pfam" id="PF10431">
    <property type="entry name" value="ClpB_D2-small"/>
    <property type="match status" value="1"/>
</dbReference>
<gene>
    <name evidence="6" type="primary">clpX</name>
    <name evidence="9" type="ORF">AKJ08_2129</name>
</gene>
<dbReference type="InterPro" id="IPR003959">
    <property type="entry name" value="ATPase_AAA_core"/>
</dbReference>
<dbReference type="InterPro" id="IPR046425">
    <property type="entry name" value="ClpX_bact"/>
</dbReference>
<keyword evidence="1 6" id="KW-0479">Metal-binding</keyword>
<evidence type="ECO:0000313" key="10">
    <source>
        <dbReference type="Proteomes" id="UP000055590"/>
    </source>
</evidence>
<dbReference type="PATRIC" id="fig|1391653.3.peg.2224"/>
<comment type="similarity">
    <text evidence="6 7">Belongs to the ClpX chaperone family.</text>
</comment>
<dbReference type="PANTHER" id="PTHR48102:SF7">
    <property type="entry name" value="ATP-DEPENDENT CLP PROTEASE ATP-BINDING SUBUNIT CLPX-LIKE, MITOCHONDRIAL"/>
    <property type="match status" value="1"/>
</dbReference>
<dbReference type="GO" id="GO:0005524">
    <property type="term" value="F:ATP binding"/>
    <property type="evidence" value="ECO:0007669"/>
    <property type="project" value="UniProtKB-UniRule"/>
</dbReference>
<keyword evidence="9" id="KW-0378">Hydrolase</keyword>
<keyword evidence="2 6" id="KW-0547">Nucleotide-binding</keyword>